<evidence type="ECO:0000313" key="6">
    <source>
        <dbReference type="Proteomes" id="UP000641137"/>
    </source>
</evidence>
<dbReference type="GO" id="GO:0006402">
    <property type="term" value="P:mRNA catabolic process"/>
    <property type="evidence" value="ECO:0007669"/>
    <property type="project" value="InterPro"/>
</dbReference>
<evidence type="ECO:0000256" key="1">
    <source>
        <dbReference type="ARBA" id="ARBA00022491"/>
    </source>
</evidence>
<dbReference type="InterPro" id="IPR009967">
    <property type="entry name" value="Flagellum_FlbT"/>
</dbReference>
<evidence type="ECO:0000256" key="3">
    <source>
        <dbReference type="ARBA" id="ARBA00022884"/>
    </source>
</evidence>
<evidence type="ECO:0000256" key="4">
    <source>
        <dbReference type="HAMAP-Rule" id="MF_00783"/>
    </source>
</evidence>
<dbReference type="RefSeq" id="WP_189487876.1">
    <property type="nucleotide sequence ID" value="NZ_BMZO01000002.1"/>
</dbReference>
<proteinExistence type="inferred from homology"/>
<accession>A0A8J3GH56</accession>
<keyword evidence="2 4" id="KW-1005">Bacterial flagellum biogenesis</keyword>
<keyword evidence="3 4" id="KW-0694">RNA-binding</keyword>
<dbReference type="EMBL" id="BMZO01000002">
    <property type="protein sequence ID" value="GHC64471.1"/>
    <property type="molecule type" value="Genomic_DNA"/>
</dbReference>
<organism evidence="5 6">
    <name type="scientific">Limoniibacter endophyticus</name>
    <dbReference type="NCBI Taxonomy" id="1565040"/>
    <lineage>
        <taxon>Bacteria</taxon>
        <taxon>Pseudomonadati</taxon>
        <taxon>Pseudomonadota</taxon>
        <taxon>Alphaproteobacteria</taxon>
        <taxon>Hyphomicrobiales</taxon>
        <taxon>Bartonellaceae</taxon>
        <taxon>Limoniibacter</taxon>
    </lineage>
</organism>
<keyword evidence="6" id="KW-1185">Reference proteome</keyword>
<dbReference type="PIRSF" id="PIRSF009533">
    <property type="entry name" value="FlbT"/>
    <property type="match status" value="1"/>
</dbReference>
<sequence length="143" mass="16215">MKKSIKISLKPGEKIYVNGAVIRVDRKTSLEFLNDVQFLLENHVMQPEQATTPLKQLYFIVQVMMMSPHDCEQAKALFQRSIPVLLHTIKVPEILAGLKHIDALVAQGDVYEALKQIRTLYRFEEPVVTETDETPALRAVAGE</sequence>
<comment type="similarity">
    <text evidence="4">Belongs to the FlbT family.</text>
</comment>
<dbReference type="GO" id="GO:1902209">
    <property type="term" value="P:negative regulation of bacterial-type flagellum assembly"/>
    <property type="evidence" value="ECO:0007669"/>
    <property type="project" value="UniProtKB-UniRule"/>
</dbReference>
<dbReference type="NCBIfam" id="NF001995">
    <property type="entry name" value="PRK00794.1-1"/>
    <property type="match status" value="1"/>
</dbReference>
<dbReference type="GO" id="GO:0048027">
    <property type="term" value="F:mRNA 5'-UTR binding"/>
    <property type="evidence" value="ECO:0007669"/>
    <property type="project" value="UniProtKB-UniRule"/>
</dbReference>
<dbReference type="GO" id="GO:0044781">
    <property type="term" value="P:bacterial-type flagellum organization"/>
    <property type="evidence" value="ECO:0007669"/>
    <property type="project" value="UniProtKB-KW"/>
</dbReference>
<evidence type="ECO:0000256" key="2">
    <source>
        <dbReference type="ARBA" id="ARBA00022795"/>
    </source>
</evidence>
<comment type="function">
    <text evidence="4">Has a post-transcriptional repressor function in flagellum biogenesis. Associates with the 5'-UTR of fljK mRNA and promotes its degradation.</text>
</comment>
<dbReference type="HAMAP" id="MF_00783">
    <property type="entry name" value="FlbT"/>
    <property type="match status" value="1"/>
</dbReference>
<dbReference type="Pfam" id="PF07378">
    <property type="entry name" value="FlbT"/>
    <property type="match status" value="1"/>
</dbReference>
<gene>
    <name evidence="4 5" type="primary">flbT</name>
    <name evidence="5" type="ORF">GCM10010136_06450</name>
</gene>
<dbReference type="Proteomes" id="UP000641137">
    <property type="component" value="Unassembled WGS sequence"/>
</dbReference>
<comment type="caution">
    <text evidence="5">The sequence shown here is derived from an EMBL/GenBank/DDBJ whole genome shotgun (WGS) entry which is preliminary data.</text>
</comment>
<keyword evidence="1 4" id="KW-0678">Repressor</keyword>
<reference evidence="5" key="1">
    <citation type="journal article" date="2014" name="Int. J. Syst. Evol. Microbiol.">
        <title>Complete genome sequence of Corynebacterium casei LMG S-19264T (=DSM 44701T), isolated from a smear-ripened cheese.</title>
        <authorList>
            <consortium name="US DOE Joint Genome Institute (JGI-PGF)"/>
            <person name="Walter F."/>
            <person name="Albersmeier A."/>
            <person name="Kalinowski J."/>
            <person name="Ruckert C."/>
        </authorList>
    </citation>
    <scope>NUCLEOTIDE SEQUENCE</scope>
    <source>
        <strain evidence="5">KCTC 42097</strain>
    </source>
</reference>
<protein>
    <recommendedName>
        <fullName evidence="4">Probable flagellum biosynthesis repressor protein FlbT</fullName>
    </recommendedName>
</protein>
<reference evidence="5" key="2">
    <citation type="submission" date="2020-09" db="EMBL/GenBank/DDBJ databases">
        <authorList>
            <person name="Sun Q."/>
            <person name="Kim S."/>
        </authorList>
    </citation>
    <scope>NUCLEOTIDE SEQUENCE</scope>
    <source>
        <strain evidence="5">KCTC 42097</strain>
    </source>
</reference>
<dbReference type="AlphaFoldDB" id="A0A8J3GH56"/>
<evidence type="ECO:0000313" key="5">
    <source>
        <dbReference type="EMBL" id="GHC64471.1"/>
    </source>
</evidence>
<name>A0A8J3GH56_9HYPH</name>